<protein>
    <submittedName>
        <fullName evidence="2">Uncharacterized protein</fullName>
    </submittedName>
</protein>
<dbReference type="EMBL" id="LAZR01003487">
    <property type="protein sequence ID" value="KKN17803.1"/>
    <property type="molecule type" value="Genomic_DNA"/>
</dbReference>
<keyword evidence="1" id="KW-0472">Membrane</keyword>
<organism evidence="2">
    <name type="scientific">marine sediment metagenome</name>
    <dbReference type="NCBI Taxonomy" id="412755"/>
    <lineage>
        <taxon>unclassified sequences</taxon>
        <taxon>metagenomes</taxon>
        <taxon>ecological metagenomes</taxon>
    </lineage>
</organism>
<name>A0A0F9RKS0_9ZZZZ</name>
<evidence type="ECO:0000256" key="1">
    <source>
        <dbReference type="SAM" id="Phobius"/>
    </source>
</evidence>
<reference evidence="2" key="1">
    <citation type="journal article" date="2015" name="Nature">
        <title>Complex archaea that bridge the gap between prokaryotes and eukaryotes.</title>
        <authorList>
            <person name="Spang A."/>
            <person name="Saw J.H."/>
            <person name="Jorgensen S.L."/>
            <person name="Zaremba-Niedzwiedzka K."/>
            <person name="Martijn J."/>
            <person name="Lind A.E."/>
            <person name="van Eijk R."/>
            <person name="Schleper C."/>
            <person name="Guy L."/>
            <person name="Ettema T.J."/>
        </authorList>
    </citation>
    <scope>NUCLEOTIDE SEQUENCE</scope>
</reference>
<gene>
    <name evidence="2" type="ORF">LCGC14_0962260</name>
</gene>
<sequence length="190" mass="19626">MSAERSLKGAEAIFIALLTIGLMGLLFLIIYGNLSGNLGWTPTSTVAVNESLNLSTSGRILTKAVGKVDGVLSGVLVENHTHALTVVAAGNYTIVATTVNASADTVEYFNDIVNISYTVSYDGTSEIQSEAVIANLTGGATQFFTFSNVWFILTAITILIGIVLGVIALVRKASGGESGGGSSKATQFAS</sequence>
<comment type="caution">
    <text evidence="2">The sequence shown here is derived from an EMBL/GenBank/DDBJ whole genome shotgun (WGS) entry which is preliminary data.</text>
</comment>
<keyword evidence="1" id="KW-0812">Transmembrane</keyword>
<dbReference type="AlphaFoldDB" id="A0A0F9RKS0"/>
<accession>A0A0F9RKS0</accession>
<feature type="transmembrane region" description="Helical" evidence="1">
    <location>
        <begin position="12"/>
        <end position="34"/>
    </location>
</feature>
<feature type="transmembrane region" description="Helical" evidence="1">
    <location>
        <begin position="149"/>
        <end position="170"/>
    </location>
</feature>
<proteinExistence type="predicted"/>
<evidence type="ECO:0000313" key="2">
    <source>
        <dbReference type="EMBL" id="KKN17803.1"/>
    </source>
</evidence>
<keyword evidence="1" id="KW-1133">Transmembrane helix</keyword>